<gene>
    <name evidence="1" type="ORF">POCULU_LOCUS10149</name>
</gene>
<dbReference type="EMBL" id="CAJVPJ010004713">
    <property type="protein sequence ID" value="CAG8654897.1"/>
    <property type="molecule type" value="Genomic_DNA"/>
</dbReference>
<comment type="caution">
    <text evidence="1">The sequence shown here is derived from an EMBL/GenBank/DDBJ whole genome shotgun (WGS) entry which is preliminary data.</text>
</comment>
<organism evidence="1 2">
    <name type="scientific">Paraglomus occultum</name>
    <dbReference type="NCBI Taxonomy" id="144539"/>
    <lineage>
        <taxon>Eukaryota</taxon>
        <taxon>Fungi</taxon>
        <taxon>Fungi incertae sedis</taxon>
        <taxon>Mucoromycota</taxon>
        <taxon>Glomeromycotina</taxon>
        <taxon>Glomeromycetes</taxon>
        <taxon>Paraglomerales</taxon>
        <taxon>Paraglomeraceae</taxon>
        <taxon>Paraglomus</taxon>
    </lineage>
</organism>
<sequence>PGAVRDLVGVLDKRTPGTVAILVTNLGFSEGVETEIKDHPHDMRLYYLI</sequence>
<reference evidence="1" key="1">
    <citation type="submission" date="2021-06" db="EMBL/GenBank/DDBJ databases">
        <authorList>
            <person name="Kallberg Y."/>
            <person name="Tangrot J."/>
            <person name="Rosling A."/>
        </authorList>
    </citation>
    <scope>NUCLEOTIDE SEQUENCE</scope>
    <source>
        <strain evidence="1">IA702</strain>
    </source>
</reference>
<dbReference type="AlphaFoldDB" id="A0A9N9DW65"/>
<proteinExistence type="predicted"/>
<keyword evidence="2" id="KW-1185">Reference proteome</keyword>
<evidence type="ECO:0000313" key="2">
    <source>
        <dbReference type="Proteomes" id="UP000789572"/>
    </source>
</evidence>
<dbReference type="Proteomes" id="UP000789572">
    <property type="component" value="Unassembled WGS sequence"/>
</dbReference>
<evidence type="ECO:0000313" key="1">
    <source>
        <dbReference type="EMBL" id="CAG8654897.1"/>
    </source>
</evidence>
<name>A0A9N9DW65_9GLOM</name>
<accession>A0A9N9DW65</accession>
<protein>
    <submittedName>
        <fullName evidence="1">3527_t:CDS:1</fullName>
    </submittedName>
</protein>
<feature type="non-terminal residue" evidence="1">
    <location>
        <position position="1"/>
    </location>
</feature>